<reference evidence="20" key="1">
    <citation type="submission" date="2021-02" db="EMBL/GenBank/DDBJ databases">
        <authorList>
            <person name="Nowell W R."/>
        </authorList>
    </citation>
    <scope>NUCLEOTIDE SEQUENCE</scope>
    <source>
        <strain evidence="20">Ploen Becks lab</strain>
    </source>
</reference>
<dbReference type="GO" id="GO:0140359">
    <property type="term" value="F:ABC-type transporter activity"/>
    <property type="evidence" value="ECO:0007669"/>
    <property type="project" value="InterPro"/>
</dbReference>
<dbReference type="InterPro" id="IPR038050">
    <property type="entry name" value="Neuro_actylchol_rec"/>
</dbReference>
<keyword evidence="6" id="KW-0547">Nucleotide-binding</keyword>
<dbReference type="PRINTS" id="PR00252">
    <property type="entry name" value="NRIONCHANNEL"/>
</dbReference>
<dbReference type="InterPro" id="IPR050352">
    <property type="entry name" value="ABCG_transporters"/>
</dbReference>
<dbReference type="Pfam" id="PF19055">
    <property type="entry name" value="ABC2_membrane_7"/>
    <property type="match status" value="1"/>
</dbReference>
<dbReference type="Gene3D" id="3.40.50.300">
    <property type="entry name" value="P-loop containing nucleotide triphosphate hydrolases"/>
    <property type="match status" value="1"/>
</dbReference>
<dbReference type="GO" id="GO:0004888">
    <property type="term" value="F:transmembrane signaling receptor activity"/>
    <property type="evidence" value="ECO:0007669"/>
    <property type="project" value="InterPro"/>
</dbReference>
<dbReference type="Proteomes" id="UP000663879">
    <property type="component" value="Unassembled WGS sequence"/>
</dbReference>
<keyword evidence="21" id="KW-1185">Reference proteome</keyword>
<sequence>MSFKKVNNDKLIYELSNQYIMNEDEINLKVENLNRIQIPINDENITVLNIKMNDSDSSLKKNSLKKFKEKKAPILNQEMVNNGKKKLLKNQELILTWENVVVCPRKKKSWFKCFGRQDDDRMSLFDKMNRFSPNNKEKKFIESNYNSVLKLENQSIESISSISTSNTPKRNNGKILDNVTGLARSGECMAIMGASGAGKTTLLNVLNFRNSANYLVSANIKLNGKSINCDELANSSAYIQQDDLFITTLTVKEHLTFLAMLKMGPKYTKEQKMERVHEIIREFNLEKCKDTKIGGISNKKGISGGEKRRLSFASEILTDPQILFCDEPTSGLDSNMALMIVNTLSNLAKKGKIIICTIHQPSSQVFDKFDKLCLLSEGQVAYLGERENALDFFKSISYECPLKYNPADFYIEILAVKRNRISNVENLQAICDSYERSNYHKETLDTVKQIDEGYRKLDNPYMTRNSYKGKRYESSYLTQFVWLFWRQLLNTIREPLATRILIVQSIVIGLFLGFTYFQQEFDQAGIQNKNGLLFITLMQACLSYLFGAASQIHYQWQVTYRDSKNRVYSQLVYFIAKIFSELPQNIIFPTLTVTIIYWLAGVYVDFTVYFTILFLLVITTNTAVGFGTFLAVITPNLEATLGLIGPLFFPMLIFSGFLLNSKSIPVYFIWIKFISWVYYTNEAMMITLWTRVKEIKCDTNSNFCVKNGYEVLNQLSMNEKNFNLDVETVYNEYPKINDDFEYSPSEERLLKYLFKSYNPNIMPRVNINDSFKLYFGLALAQLINIYDKEQVMKTNVWLHMWWNDPYLQWAHIPEFDHIISIRVPYKRVWTPDIILFNNAHGKYDVSYKSNVVLYQQGGVLWIPPAIYKSSCQIDVKYFPFDQQICEMIFGSWVYHSEEFTLDYFENMRHADLNDYVPSGTWDLIDVPVSIEYYNDTTTNKSKTLMVYRIKMKRKSLFYTVNIIIPTFLISFLSVCVFYLPTDDGEKITLSLGMLFALVVFFLLIAKIIPPTSIVVPLISKYLLFTFIMNILSVLNTCVTISLYYKRYKIEQLNSWIRFILMDLMPKILFIKKRKKTKINKAFYNETISQNIIKRKAVTSNEKLNQFKNDSPIFLKNQNFSKNFDSSEAEDFRKSSKSLNEPVCKYSDLIITSNDNKAKIYATGSIDKKYPTDKPNKSHLYNLEKLHNLELNNRSLNQSTAKLISHANKWTSYEEEFKNKKSQSTRTINKKMFSLETIRLTDRFLNVCKSIEYVASLIKTQAELDEVKEDWKYIAAVFDRLNLIIFLVVTMVGTYLSLLDAQYLFENINEKNLIKTHSHKLMKP</sequence>
<keyword evidence="8 18" id="KW-1133">Transmembrane helix</keyword>
<feature type="transmembrane region" description="Helical" evidence="18">
    <location>
        <begin position="1054"/>
        <end position="1070"/>
    </location>
</feature>
<dbReference type="InterPro" id="IPR017871">
    <property type="entry name" value="ABC_transporter-like_CS"/>
</dbReference>
<dbReference type="InterPro" id="IPR003593">
    <property type="entry name" value="AAA+_ATPase"/>
</dbReference>
<keyword evidence="5 18" id="KW-0812">Transmembrane</keyword>
<dbReference type="InterPro" id="IPR043926">
    <property type="entry name" value="ABCG_dom"/>
</dbReference>
<keyword evidence="12" id="KW-1015">Disulfide bond</keyword>
<dbReference type="PANTHER" id="PTHR48041:SF139">
    <property type="entry name" value="PROTEIN SCARLET"/>
    <property type="match status" value="1"/>
</dbReference>
<evidence type="ECO:0000256" key="5">
    <source>
        <dbReference type="ARBA" id="ARBA00022692"/>
    </source>
</evidence>
<dbReference type="SMART" id="SM00382">
    <property type="entry name" value="AAA"/>
    <property type="match status" value="1"/>
</dbReference>
<dbReference type="Pfam" id="PF02932">
    <property type="entry name" value="Neur_chan_memb"/>
    <property type="match status" value="1"/>
</dbReference>
<evidence type="ECO:0000313" key="21">
    <source>
        <dbReference type="Proteomes" id="UP000663879"/>
    </source>
</evidence>
<evidence type="ECO:0000256" key="14">
    <source>
        <dbReference type="ARBA" id="ARBA00023180"/>
    </source>
</evidence>
<accession>A0A813NU67</accession>
<comment type="caution">
    <text evidence="20">The sequence shown here is derived from an EMBL/GenBank/DDBJ whole genome shotgun (WGS) entry which is preliminary data.</text>
</comment>
<feature type="transmembrane region" description="Helical" evidence="18">
    <location>
        <begin position="1021"/>
        <end position="1042"/>
    </location>
</feature>
<dbReference type="GO" id="GO:0005524">
    <property type="term" value="F:ATP binding"/>
    <property type="evidence" value="ECO:0007669"/>
    <property type="project" value="UniProtKB-KW"/>
</dbReference>
<dbReference type="EMBL" id="CAJNOC010000300">
    <property type="protein sequence ID" value="CAF0741493.1"/>
    <property type="molecule type" value="Genomic_DNA"/>
</dbReference>
<feature type="transmembrane region" description="Helical" evidence="18">
    <location>
        <begin position="532"/>
        <end position="550"/>
    </location>
</feature>
<dbReference type="Pfam" id="PF02931">
    <property type="entry name" value="Neur_chan_LBD"/>
    <property type="match status" value="1"/>
</dbReference>
<dbReference type="InterPro" id="IPR003439">
    <property type="entry name" value="ABC_transporter-like_ATP-bd"/>
</dbReference>
<evidence type="ECO:0000256" key="3">
    <source>
        <dbReference type="ARBA" id="ARBA00022448"/>
    </source>
</evidence>
<dbReference type="Gene3D" id="1.20.58.390">
    <property type="entry name" value="Neurotransmitter-gated ion-channel transmembrane domain"/>
    <property type="match status" value="2"/>
</dbReference>
<keyword evidence="14" id="KW-0325">Glycoprotein</keyword>
<dbReference type="PROSITE" id="PS50893">
    <property type="entry name" value="ABC_TRANSPORTER_2"/>
    <property type="match status" value="1"/>
</dbReference>
<dbReference type="InterPro" id="IPR027417">
    <property type="entry name" value="P-loop_NTPase"/>
</dbReference>
<evidence type="ECO:0000256" key="6">
    <source>
        <dbReference type="ARBA" id="ARBA00022741"/>
    </source>
</evidence>
<keyword evidence="15" id="KW-1071">Ligand-gated ion channel</keyword>
<dbReference type="InterPro" id="IPR002394">
    <property type="entry name" value="Nicotinic_acetylcholine_rcpt"/>
</dbReference>
<dbReference type="InterPro" id="IPR018000">
    <property type="entry name" value="Neurotransmitter_ion_chnl_CS"/>
</dbReference>
<keyword evidence="11 18" id="KW-0472">Membrane</keyword>
<dbReference type="InterPro" id="IPR036719">
    <property type="entry name" value="Neuro-gated_channel_TM_sf"/>
</dbReference>
<evidence type="ECO:0000256" key="15">
    <source>
        <dbReference type="ARBA" id="ARBA00023286"/>
    </source>
</evidence>
<evidence type="ECO:0000256" key="2">
    <source>
        <dbReference type="ARBA" id="ARBA00009237"/>
    </source>
</evidence>
<comment type="subcellular location">
    <subcellularLocation>
        <location evidence="17">Synaptic cell membrane</location>
        <topology evidence="17">Multi-pass membrane protein</topology>
    </subcellularLocation>
</comment>
<evidence type="ECO:0000256" key="16">
    <source>
        <dbReference type="ARBA" id="ARBA00023303"/>
    </source>
</evidence>
<evidence type="ECO:0000256" key="10">
    <source>
        <dbReference type="ARBA" id="ARBA00023065"/>
    </source>
</evidence>
<evidence type="ECO:0000313" key="20">
    <source>
        <dbReference type="EMBL" id="CAF0741493.1"/>
    </source>
</evidence>
<keyword evidence="16 18" id="KW-0407">Ion channel</keyword>
<dbReference type="Pfam" id="PF00005">
    <property type="entry name" value="ABC_tran"/>
    <property type="match status" value="1"/>
</dbReference>
<dbReference type="FunFam" id="1.20.58.390:FF:000038">
    <property type="entry name" value="Acetylcholine receptor subunit beta-like 1"/>
    <property type="match status" value="1"/>
</dbReference>
<feature type="transmembrane region" description="Helical" evidence="18">
    <location>
        <begin position="571"/>
        <end position="600"/>
    </location>
</feature>
<dbReference type="InterPro" id="IPR013525">
    <property type="entry name" value="ABC2_TM"/>
</dbReference>
<feature type="transmembrane region" description="Helical" evidence="18">
    <location>
        <begin position="1280"/>
        <end position="1298"/>
    </location>
</feature>
<comment type="caution">
    <text evidence="18">Lacks conserved residue(s) required for the propagation of feature annotation.</text>
</comment>
<dbReference type="InterPro" id="IPR036734">
    <property type="entry name" value="Neur_chan_lig-bd_sf"/>
</dbReference>
<dbReference type="GO" id="GO:0045211">
    <property type="term" value="C:postsynaptic membrane"/>
    <property type="evidence" value="ECO:0007669"/>
    <property type="project" value="InterPro"/>
</dbReference>
<keyword evidence="9" id="KW-0770">Synapse</keyword>
<name>A0A813NU67_9BILA</name>
<dbReference type="Pfam" id="PF01061">
    <property type="entry name" value="ABC2_membrane"/>
    <property type="match status" value="1"/>
</dbReference>
<dbReference type="Gene3D" id="2.70.170.10">
    <property type="entry name" value="Neurotransmitter-gated ion-channel ligand-binding domain"/>
    <property type="match status" value="1"/>
</dbReference>
<evidence type="ECO:0000256" key="17">
    <source>
        <dbReference type="ARBA" id="ARBA00034099"/>
    </source>
</evidence>
<evidence type="ECO:0000256" key="13">
    <source>
        <dbReference type="ARBA" id="ARBA00023170"/>
    </source>
</evidence>
<dbReference type="OrthoDB" id="66620at2759"/>
<dbReference type="CDD" id="cd19064">
    <property type="entry name" value="LGIC_TM_nAChR"/>
    <property type="match status" value="1"/>
</dbReference>
<evidence type="ECO:0000256" key="12">
    <source>
        <dbReference type="ARBA" id="ARBA00023157"/>
    </source>
</evidence>
<protein>
    <recommendedName>
        <fullName evidence="19">ABC transporter domain-containing protein</fullName>
    </recommendedName>
</protein>
<keyword evidence="13" id="KW-0675">Receptor</keyword>
<dbReference type="SUPFAM" id="SSF63712">
    <property type="entry name" value="Nicotinic receptor ligand binding domain-like"/>
    <property type="match status" value="1"/>
</dbReference>
<dbReference type="FunFam" id="2.70.170.10:FF:000016">
    <property type="entry name" value="Nicotinic acetylcholine receptor subunit"/>
    <property type="match status" value="1"/>
</dbReference>
<dbReference type="PRINTS" id="PR00254">
    <property type="entry name" value="NICOTINICR"/>
</dbReference>
<dbReference type="InterPro" id="IPR006029">
    <property type="entry name" value="Neurotrans-gated_channel_TM"/>
</dbReference>
<keyword evidence="3 18" id="KW-0813">Transport</keyword>
<dbReference type="SUPFAM" id="SSF90112">
    <property type="entry name" value="Neurotransmitter-gated ion-channel transmembrane pore"/>
    <property type="match status" value="1"/>
</dbReference>
<keyword evidence="10 18" id="KW-0406">Ion transport</keyword>
<evidence type="ECO:0000256" key="11">
    <source>
        <dbReference type="ARBA" id="ARBA00023136"/>
    </source>
</evidence>
<feature type="transmembrane region" description="Helical" evidence="18">
    <location>
        <begin position="606"/>
        <end position="632"/>
    </location>
</feature>
<comment type="similarity">
    <text evidence="2">Belongs to the ligand-gated ion channel (TC 1.A.9) family. Acetylcholine receptor (TC 1.A.9.1) subfamily.</text>
</comment>
<proteinExistence type="inferred from homology"/>
<keyword evidence="7" id="KW-0067">ATP-binding</keyword>
<dbReference type="GO" id="GO:0022848">
    <property type="term" value="F:acetylcholine-gated monoatomic cation-selective channel activity"/>
    <property type="evidence" value="ECO:0007669"/>
    <property type="project" value="InterPro"/>
</dbReference>
<dbReference type="SUPFAM" id="SSF52540">
    <property type="entry name" value="P-loop containing nucleoside triphosphate hydrolases"/>
    <property type="match status" value="1"/>
</dbReference>
<feature type="transmembrane region" description="Helical" evidence="18">
    <location>
        <begin position="496"/>
        <end position="517"/>
    </location>
</feature>
<dbReference type="InterPro" id="IPR006201">
    <property type="entry name" value="Neur_channel"/>
</dbReference>
<dbReference type="PANTHER" id="PTHR48041">
    <property type="entry name" value="ABC TRANSPORTER G FAMILY MEMBER 28"/>
    <property type="match status" value="1"/>
</dbReference>
<dbReference type="InterPro" id="IPR006202">
    <property type="entry name" value="Neur_chan_lig-bd"/>
</dbReference>
<evidence type="ECO:0000256" key="8">
    <source>
        <dbReference type="ARBA" id="ARBA00022989"/>
    </source>
</evidence>
<comment type="similarity">
    <text evidence="1">Belongs to the ABC transporter superfamily. ABCG family. Eye pigment precursor importer (TC 3.A.1.204) subfamily.</text>
</comment>
<organism evidence="20 21">
    <name type="scientific">Brachionus calyciflorus</name>
    <dbReference type="NCBI Taxonomy" id="104777"/>
    <lineage>
        <taxon>Eukaryota</taxon>
        <taxon>Metazoa</taxon>
        <taxon>Spiralia</taxon>
        <taxon>Gnathifera</taxon>
        <taxon>Rotifera</taxon>
        <taxon>Eurotatoria</taxon>
        <taxon>Monogononta</taxon>
        <taxon>Pseudotrocha</taxon>
        <taxon>Ploima</taxon>
        <taxon>Brachionidae</taxon>
        <taxon>Brachionus</taxon>
    </lineage>
</organism>
<dbReference type="GO" id="GO:0016887">
    <property type="term" value="F:ATP hydrolysis activity"/>
    <property type="evidence" value="ECO:0007669"/>
    <property type="project" value="InterPro"/>
</dbReference>
<evidence type="ECO:0000256" key="1">
    <source>
        <dbReference type="ARBA" id="ARBA00005814"/>
    </source>
</evidence>
<dbReference type="PROSITE" id="PS00236">
    <property type="entry name" value="NEUROTR_ION_CHANNEL"/>
    <property type="match status" value="1"/>
</dbReference>
<evidence type="ECO:0000256" key="9">
    <source>
        <dbReference type="ARBA" id="ARBA00023018"/>
    </source>
</evidence>
<evidence type="ECO:0000256" key="7">
    <source>
        <dbReference type="ARBA" id="ARBA00022840"/>
    </source>
</evidence>
<gene>
    <name evidence="20" type="ORF">OXX778_LOCUS3416</name>
</gene>
<keyword evidence="4" id="KW-1003">Cell membrane</keyword>
<evidence type="ECO:0000259" key="19">
    <source>
        <dbReference type="PROSITE" id="PS50893"/>
    </source>
</evidence>
<feature type="transmembrane region" description="Helical" evidence="18">
    <location>
        <begin position="991"/>
        <end position="1009"/>
    </location>
</feature>
<evidence type="ECO:0000256" key="18">
    <source>
        <dbReference type="RuleBase" id="RU000687"/>
    </source>
</evidence>
<feature type="domain" description="ABC transporter" evidence="19">
    <location>
        <begin position="159"/>
        <end position="402"/>
    </location>
</feature>
<evidence type="ECO:0000256" key="4">
    <source>
        <dbReference type="ARBA" id="ARBA00022475"/>
    </source>
</evidence>
<dbReference type="PROSITE" id="PS00211">
    <property type="entry name" value="ABC_TRANSPORTER_1"/>
    <property type="match status" value="1"/>
</dbReference>
<feature type="transmembrane region" description="Helical" evidence="18">
    <location>
        <begin position="955"/>
        <end position="979"/>
    </location>
</feature>